<evidence type="ECO:0000256" key="1">
    <source>
        <dbReference type="SAM" id="MobiDB-lite"/>
    </source>
</evidence>
<dbReference type="Proteomes" id="UP001454036">
    <property type="component" value="Unassembled WGS sequence"/>
</dbReference>
<feature type="compositionally biased region" description="Polar residues" evidence="1">
    <location>
        <begin position="230"/>
        <end position="242"/>
    </location>
</feature>
<dbReference type="GO" id="GO:0043622">
    <property type="term" value="P:cortical microtubule organization"/>
    <property type="evidence" value="ECO:0007669"/>
    <property type="project" value="TreeGrafter"/>
</dbReference>
<keyword evidence="3" id="KW-1185">Reference proteome</keyword>
<feature type="compositionally biased region" description="Basic and acidic residues" evidence="1">
    <location>
        <begin position="259"/>
        <end position="271"/>
    </location>
</feature>
<sequence length="338" mass="37517">MNRRREVNNSMGTSCRTISGSQQVVNCLDKRDELEESLLLFKEMHKRGNDGHVSLLQPISDEFEANGSHALYRMASGKRGSGLETLAESGKNDYDWLKTPPATPLFPSLEMETNAPPEVVMQKELPIIQPLSRFAGNNGTPKVITNRPPSPNPKPKLHTRHITTPIKKQNSPLNDKKNMKTAPILSPKSNSSKSDNSKKESSSASSMGKTKTSPREIFQAPKNRGISPKISPQITRFSNETPPNLLRAERSISACRGQRKQEPTTIKDRRQTSCSPGRPRIVINNNTTNVAPQMGRYQTRNSNKSQVLGSKMVDKFLNARKSNGGEIQTRAGLKLDDH</sequence>
<evidence type="ECO:0000313" key="3">
    <source>
        <dbReference type="Proteomes" id="UP001454036"/>
    </source>
</evidence>
<evidence type="ECO:0000313" key="2">
    <source>
        <dbReference type="EMBL" id="GAA0158858.1"/>
    </source>
</evidence>
<dbReference type="EMBL" id="BAABME010019945">
    <property type="protein sequence ID" value="GAA0158858.1"/>
    <property type="molecule type" value="Genomic_DNA"/>
</dbReference>
<dbReference type="GO" id="GO:0055028">
    <property type="term" value="C:cortical microtubule"/>
    <property type="evidence" value="ECO:0007669"/>
    <property type="project" value="TreeGrafter"/>
</dbReference>
<gene>
    <name evidence="2" type="ORF">LIER_38738</name>
</gene>
<organism evidence="2 3">
    <name type="scientific">Lithospermum erythrorhizon</name>
    <name type="common">Purple gromwell</name>
    <name type="synonym">Lithospermum officinale var. erythrorhizon</name>
    <dbReference type="NCBI Taxonomy" id="34254"/>
    <lineage>
        <taxon>Eukaryota</taxon>
        <taxon>Viridiplantae</taxon>
        <taxon>Streptophyta</taxon>
        <taxon>Embryophyta</taxon>
        <taxon>Tracheophyta</taxon>
        <taxon>Spermatophyta</taxon>
        <taxon>Magnoliopsida</taxon>
        <taxon>eudicotyledons</taxon>
        <taxon>Gunneridae</taxon>
        <taxon>Pentapetalae</taxon>
        <taxon>asterids</taxon>
        <taxon>lamiids</taxon>
        <taxon>Boraginales</taxon>
        <taxon>Boraginaceae</taxon>
        <taxon>Boraginoideae</taxon>
        <taxon>Lithospermeae</taxon>
        <taxon>Lithospermum</taxon>
    </lineage>
</organism>
<protein>
    <submittedName>
        <fullName evidence="2">Uncharacterized protein</fullName>
    </submittedName>
</protein>
<name>A0AAV3Q5N3_LITER</name>
<dbReference type="PANTHER" id="PTHR31949:SF6">
    <property type="entry name" value="DUF4005 DOMAIN-CONTAINING PROTEIN"/>
    <property type="match status" value="1"/>
</dbReference>
<dbReference type="AlphaFoldDB" id="A0AAV3Q5N3"/>
<accession>A0AAV3Q5N3</accession>
<feature type="compositionally biased region" description="Low complexity" evidence="1">
    <location>
        <begin position="202"/>
        <end position="211"/>
    </location>
</feature>
<reference evidence="2 3" key="1">
    <citation type="submission" date="2024-01" db="EMBL/GenBank/DDBJ databases">
        <title>The complete chloroplast genome sequence of Lithospermum erythrorhizon: insights into the phylogenetic relationship among Boraginaceae species and the maternal lineages of purple gromwells.</title>
        <authorList>
            <person name="Okada T."/>
            <person name="Watanabe K."/>
        </authorList>
    </citation>
    <scope>NUCLEOTIDE SEQUENCE [LARGE SCALE GENOMIC DNA]</scope>
</reference>
<proteinExistence type="predicted"/>
<feature type="region of interest" description="Disordered" evidence="1">
    <location>
        <begin position="132"/>
        <end position="278"/>
    </location>
</feature>
<comment type="caution">
    <text evidence="2">The sequence shown here is derived from an EMBL/GenBank/DDBJ whole genome shotgun (WGS) entry which is preliminary data.</text>
</comment>
<dbReference type="PANTHER" id="PTHR31949">
    <property type="entry name" value="GASTRIC MUCIN-LIKE PROTEIN"/>
    <property type="match status" value="1"/>
</dbReference>